<keyword evidence="5" id="KW-0997">Cell inner membrane</keyword>
<feature type="domain" description="PAS" evidence="15">
    <location>
        <begin position="25"/>
        <end position="76"/>
    </location>
</feature>
<dbReference type="FunFam" id="1.10.287.950:FF:000001">
    <property type="entry name" value="Methyl-accepting chemotaxis sensory transducer"/>
    <property type="match status" value="1"/>
</dbReference>
<dbReference type="InterPro" id="IPR003122">
    <property type="entry name" value="Tar_rcpt_lig-bd"/>
</dbReference>
<dbReference type="CDD" id="cd06225">
    <property type="entry name" value="HAMP"/>
    <property type="match status" value="1"/>
</dbReference>
<feature type="domain" description="Methyl-accepting transducer" evidence="14">
    <location>
        <begin position="428"/>
        <end position="657"/>
    </location>
</feature>
<keyword evidence="6 13" id="KW-0812">Transmembrane</keyword>
<evidence type="ECO:0000313" key="18">
    <source>
        <dbReference type="Proteomes" id="UP000317288"/>
    </source>
</evidence>
<dbReference type="Pfam" id="PF00015">
    <property type="entry name" value="MCPsignal"/>
    <property type="match status" value="1"/>
</dbReference>
<sequence>MRNNQPVSQREIELKEDDFLVSRTDTKGRITYANPAFIDISGFEHAELIGAPHNLIRHPDMPPAAFENLWQTVKTGETWRGLVKNRCKNGDHYWVNASVTPIIEDDQVVGYTSVRVQASREAIAQAEQAYAEIREGRNKRFYLDKGRLRQKGVIKRLARVRLDTIRAKLVGMIVVAGLLLLISGGLGLYGLNVSGERLGQLNNDGLRDVIRLQQIDQTIAQTRQTMIEPERMELINQRFEMGESIEESAAEVAEVWQEYYSREVNATELATEFDQQLQTFLQNGMGQAASVLQAEETYQAFTGLDAVISVMTSDGRILSGMVNQLIAQKQQAAEAMAVDARQGQTTMLGAQAIVLGIGLLLLILIGMVTLRAITRPLKSAAGFTLQIAGGNLAAKVPAQRRDEVGQLIDSLNTMRKSLSSIIADVKSGIDVVTPAAQDIASGNEELSSRTEQQAASLQQTASSMEEMTATVRQNSENAQEARRLADNNAIQVTNTGELMAQLVDNMQRITQSSQQMADIINVIDSIAFQTNILALNASVEAARAGEHGRGFAVVAEEVRNLAGRSAGAAQEIRGLIDGSNREVGEGASLVTKAEAAISEVAEAARSVTQIMHEISAASEEQSHGIAQVNQAVAEMDQGTQRNAVRVQETARAAVSLEKQAGLLALSVEAFRLNSQGALRPPVVTASKPAAQLPSATTPNPPVKRQVSSAEEWEEF</sequence>
<dbReference type="SUPFAM" id="SSF55785">
    <property type="entry name" value="PYP-like sensor domain (PAS domain)"/>
    <property type="match status" value="1"/>
</dbReference>
<evidence type="ECO:0000256" key="8">
    <source>
        <dbReference type="ARBA" id="ARBA00023136"/>
    </source>
</evidence>
<dbReference type="NCBIfam" id="TIGR00229">
    <property type="entry name" value="sensory_box"/>
    <property type="match status" value="1"/>
</dbReference>
<feature type="region of interest" description="Disordered" evidence="12">
    <location>
        <begin position="684"/>
        <end position="715"/>
    </location>
</feature>
<dbReference type="Pfam" id="PF00672">
    <property type="entry name" value="HAMP"/>
    <property type="match status" value="1"/>
</dbReference>
<dbReference type="AlphaFoldDB" id="A0A558J3F7"/>
<evidence type="ECO:0000256" key="6">
    <source>
        <dbReference type="ARBA" id="ARBA00022692"/>
    </source>
</evidence>
<dbReference type="InterPro" id="IPR004089">
    <property type="entry name" value="MCPsignal_dom"/>
</dbReference>
<dbReference type="GO" id="GO:0007165">
    <property type="term" value="P:signal transduction"/>
    <property type="evidence" value="ECO:0007669"/>
    <property type="project" value="UniProtKB-KW"/>
</dbReference>
<evidence type="ECO:0000256" key="12">
    <source>
        <dbReference type="SAM" id="MobiDB-lite"/>
    </source>
</evidence>
<dbReference type="SMART" id="SM00283">
    <property type="entry name" value="MA"/>
    <property type="match status" value="1"/>
</dbReference>
<gene>
    <name evidence="17" type="ORF">FQP89_17815</name>
</gene>
<keyword evidence="8 13" id="KW-0472">Membrane</keyword>
<dbReference type="InterPro" id="IPR004090">
    <property type="entry name" value="Chemotax_Me-accpt_rcpt"/>
</dbReference>
<dbReference type="InterPro" id="IPR051310">
    <property type="entry name" value="MCP_chemotaxis"/>
</dbReference>
<dbReference type="PANTHER" id="PTHR43531">
    <property type="entry name" value="PROTEIN ICFG"/>
    <property type="match status" value="1"/>
</dbReference>
<keyword evidence="9 11" id="KW-0807">Transducer</keyword>
<evidence type="ECO:0000313" key="17">
    <source>
        <dbReference type="EMBL" id="TVU88122.1"/>
    </source>
</evidence>
<reference evidence="17 18" key="1">
    <citation type="submission" date="2019-07" db="EMBL/GenBank/DDBJ databases">
        <title>Diversity of Bacteria from Kongsfjorden, Arctic.</title>
        <authorList>
            <person name="Yu Y."/>
        </authorList>
    </citation>
    <scope>NUCLEOTIDE SEQUENCE [LARGE SCALE GENOMIC DNA]</scope>
    <source>
        <strain evidence="17 18">SM1922</strain>
    </source>
</reference>
<dbReference type="SUPFAM" id="SSF58104">
    <property type="entry name" value="Methyl-accepting chemotaxis protein (MCP) signaling domain"/>
    <property type="match status" value="1"/>
</dbReference>
<evidence type="ECO:0000256" key="7">
    <source>
        <dbReference type="ARBA" id="ARBA00022989"/>
    </source>
</evidence>
<evidence type="ECO:0000256" key="13">
    <source>
        <dbReference type="SAM" id="Phobius"/>
    </source>
</evidence>
<dbReference type="GO" id="GO:0052131">
    <property type="term" value="P:positive aerotaxis"/>
    <property type="evidence" value="ECO:0007669"/>
    <property type="project" value="UniProtKB-ARBA"/>
</dbReference>
<dbReference type="Pfam" id="PF08447">
    <property type="entry name" value="PAS_3"/>
    <property type="match status" value="1"/>
</dbReference>
<evidence type="ECO:0000256" key="3">
    <source>
        <dbReference type="ARBA" id="ARBA00022481"/>
    </source>
</evidence>
<dbReference type="InterPro" id="IPR003660">
    <property type="entry name" value="HAMP_dom"/>
</dbReference>
<dbReference type="SMART" id="SM00304">
    <property type="entry name" value="HAMP"/>
    <property type="match status" value="1"/>
</dbReference>
<keyword evidence="7 13" id="KW-1133">Transmembrane helix</keyword>
<comment type="caution">
    <text evidence="17">The sequence shown here is derived from an EMBL/GenBank/DDBJ whole genome shotgun (WGS) entry which is preliminary data.</text>
</comment>
<dbReference type="Gene3D" id="1.10.287.950">
    <property type="entry name" value="Methyl-accepting chemotaxis protein"/>
    <property type="match status" value="1"/>
</dbReference>
<dbReference type="PRINTS" id="PR00260">
    <property type="entry name" value="CHEMTRNSDUCR"/>
</dbReference>
<evidence type="ECO:0000256" key="9">
    <source>
        <dbReference type="ARBA" id="ARBA00023224"/>
    </source>
</evidence>
<dbReference type="PROSITE" id="PS50112">
    <property type="entry name" value="PAS"/>
    <property type="match status" value="1"/>
</dbReference>
<evidence type="ECO:0000256" key="11">
    <source>
        <dbReference type="PROSITE-ProRule" id="PRU00284"/>
    </source>
</evidence>
<comment type="similarity">
    <text evidence="10">Belongs to the methyl-accepting chemotaxis (MCP) protein family.</text>
</comment>
<evidence type="ECO:0000256" key="5">
    <source>
        <dbReference type="ARBA" id="ARBA00022519"/>
    </source>
</evidence>
<dbReference type="FunFam" id="3.30.450.20:FF:000046">
    <property type="entry name" value="Aerotaxis sensor receptor"/>
    <property type="match status" value="1"/>
</dbReference>
<name>A0A558J3F7_9GAMM</name>
<protein>
    <submittedName>
        <fullName evidence="17">HAMP domain-containing protein</fullName>
    </submittedName>
</protein>
<dbReference type="PANTHER" id="PTHR43531:SF14">
    <property type="entry name" value="METHYL-ACCEPTING CHEMOTAXIS PROTEIN I-RELATED"/>
    <property type="match status" value="1"/>
</dbReference>
<feature type="domain" description="HAMP" evidence="16">
    <location>
        <begin position="371"/>
        <end position="423"/>
    </location>
</feature>
<keyword evidence="2" id="KW-1003">Cell membrane</keyword>
<evidence type="ECO:0000256" key="10">
    <source>
        <dbReference type="ARBA" id="ARBA00029447"/>
    </source>
</evidence>
<dbReference type="EMBL" id="VNFE01000006">
    <property type="protein sequence ID" value="TVU88122.1"/>
    <property type="molecule type" value="Genomic_DNA"/>
</dbReference>
<organism evidence="17 18">
    <name type="scientific">Vreelandella titanicae</name>
    <dbReference type="NCBI Taxonomy" id="664683"/>
    <lineage>
        <taxon>Bacteria</taxon>
        <taxon>Pseudomonadati</taxon>
        <taxon>Pseudomonadota</taxon>
        <taxon>Gammaproteobacteria</taxon>
        <taxon>Oceanospirillales</taxon>
        <taxon>Halomonadaceae</taxon>
        <taxon>Vreelandella</taxon>
    </lineage>
</organism>
<evidence type="ECO:0000259" key="14">
    <source>
        <dbReference type="PROSITE" id="PS50111"/>
    </source>
</evidence>
<dbReference type="Gene3D" id="3.30.450.20">
    <property type="entry name" value="PAS domain"/>
    <property type="match status" value="1"/>
</dbReference>
<evidence type="ECO:0000256" key="4">
    <source>
        <dbReference type="ARBA" id="ARBA00022500"/>
    </source>
</evidence>
<dbReference type="GO" id="GO:0005886">
    <property type="term" value="C:plasma membrane"/>
    <property type="evidence" value="ECO:0007669"/>
    <property type="project" value="UniProtKB-SubCell"/>
</dbReference>
<dbReference type="Proteomes" id="UP000317288">
    <property type="component" value="Unassembled WGS sequence"/>
</dbReference>
<proteinExistence type="inferred from homology"/>
<dbReference type="CDD" id="cd11386">
    <property type="entry name" value="MCP_signal"/>
    <property type="match status" value="1"/>
</dbReference>
<dbReference type="GO" id="GO:0004888">
    <property type="term" value="F:transmembrane signaling receptor activity"/>
    <property type="evidence" value="ECO:0007669"/>
    <property type="project" value="InterPro"/>
</dbReference>
<dbReference type="InterPro" id="IPR000014">
    <property type="entry name" value="PAS"/>
</dbReference>
<comment type="subcellular location">
    <subcellularLocation>
        <location evidence="1">Cell inner membrane</location>
        <topology evidence="1">Multi-pass membrane protein</topology>
    </subcellularLocation>
</comment>
<evidence type="ECO:0000256" key="2">
    <source>
        <dbReference type="ARBA" id="ARBA00022475"/>
    </source>
</evidence>
<dbReference type="CDD" id="cd00130">
    <property type="entry name" value="PAS"/>
    <property type="match status" value="1"/>
</dbReference>
<dbReference type="RefSeq" id="WP_144813802.1">
    <property type="nucleotide sequence ID" value="NZ_VNFE01000006.1"/>
</dbReference>
<evidence type="ECO:0000259" key="15">
    <source>
        <dbReference type="PROSITE" id="PS50112"/>
    </source>
</evidence>
<evidence type="ECO:0000256" key="1">
    <source>
        <dbReference type="ARBA" id="ARBA00004429"/>
    </source>
</evidence>
<feature type="transmembrane region" description="Helical" evidence="13">
    <location>
        <begin position="348"/>
        <end position="370"/>
    </location>
</feature>
<dbReference type="InterPro" id="IPR013655">
    <property type="entry name" value="PAS_fold_3"/>
</dbReference>
<dbReference type="PROSITE" id="PS50111">
    <property type="entry name" value="CHEMOTAXIS_TRANSDUC_2"/>
    <property type="match status" value="1"/>
</dbReference>
<accession>A0A558J3F7</accession>
<keyword evidence="4" id="KW-0145">Chemotaxis</keyword>
<dbReference type="PROSITE" id="PS50885">
    <property type="entry name" value="HAMP"/>
    <property type="match status" value="1"/>
</dbReference>
<dbReference type="Pfam" id="PF02203">
    <property type="entry name" value="TarH"/>
    <property type="match status" value="1"/>
</dbReference>
<dbReference type="InterPro" id="IPR035965">
    <property type="entry name" value="PAS-like_dom_sf"/>
</dbReference>
<evidence type="ECO:0000259" key="16">
    <source>
        <dbReference type="PROSITE" id="PS50885"/>
    </source>
</evidence>
<feature type="transmembrane region" description="Helical" evidence="13">
    <location>
        <begin position="169"/>
        <end position="191"/>
    </location>
</feature>
<keyword evidence="3" id="KW-0488">Methylation</keyword>